<evidence type="ECO:0000256" key="6">
    <source>
        <dbReference type="ARBA" id="ARBA00022490"/>
    </source>
</evidence>
<evidence type="ECO:0000256" key="2">
    <source>
        <dbReference type="ARBA" id="ARBA00004123"/>
    </source>
</evidence>
<dbReference type="GeneID" id="117653732"/>
<evidence type="ECO:0000259" key="13">
    <source>
        <dbReference type="Pfam" id="PF13359"/>
    </source>
</evidence>
<name>A0A6P9ABI2_THRPL</name>
<feature type="domain" description="DDE Tnp4" evidence="13">
    <location>
        <begin position="206"/>
        <end position="362"/>
    </location>
</feature>
<evidence type="ECO:0000256" key="1">
    <source>
        <dbReference type="ARBA" id="ARBA00001968"/>
    </source>
</evidence>
<gene>
    <name evidence="15" type="primary">LOC117653732</name>
</gene>
<dbReference type="GO" id="GO:0004518">
    <property type="term" value="F:nuclease activity"/>
    <property type="evidence" value="ECO:0007669"/>
    <property type="project" value="UniProtKB-KW"/>
</dbReference>
<evidence type="ECO:0000256" key="12">
    <source>
        <dbReference type="ARBA" id="ARBA00045850"/>
    </source>
</evidence>
<evidence type="ECO:0000313" key="14">
    <source>
        <dbReference type="Proteomes" id="UP000515158"/>
    </source>
</evidence>
<evidence type="ECO:0000256" key="10">
    <source>
        <dbReference type="ARBA" id="ARBA00023242"/>
    </source>
</evidence>
<dbReference type="InterPro" id="IPR045249">
    <property type="entry name" value="HARBI1-like"/>
</dbReference>
<dbReference type="InterPro" id="IPR027806">
    <property type="entry name" value="HARBI1_dom"/>
</dbReference>
<keyword evidence="9" id="KW-0378">Hydrolase</keyword>
<dbReference type="PRINTS" id="PR02086">
    <property type="entry name" value="PUTNUCHARBI1"/>
</dbReference>
<evidence type="ECO:0000256" key="7">
    <source>
        <dbReference type="ARBA" id="ARBA00022722"/>
    </source>
</evidence>
<dbReference type="RefSeq" id="XP_034255478.1">
    <property type="nucleotide sequence ID" value="XM_034399587.1"/>
</dbReference>
<dbReference type="OrthoDB" id="2668416at2759"/>
<evidence type="ECO:0000256" key="5">
    <source>
        <dbReference type="ARBA" id="ARBA00015519"/>
    </source>
</evidence>
<dbReference type="AlphaFoldDB" id="A0A6P9ABI2"/>
<comment type="similarity">
    <text evidence="4">Belongs to the HARBI1 family.</text>
</comment>
<evidence type="ECO:0000256" key="9">
    <source>
        <dbReference type="ARBA" id="ARBA00022801"/>
    </source>
</evidence>
<dbReference type="Pfam" id="PF13359">
    <property type="entry name" value="DDE_Tnp_4"/>
    <property type="match status" value="1"/>
</dbReference>
<keyword evidence="8" id="KW-0479">Metal-binding</keyword>
<reference evidence="15" key="1">
    <citation type="submission" date="2025-08" db="UniProtKB">
        <authorList>
            <consortium name="RefSeq"/>
        </authorList>
    </citation>
    <scope>IDENTIFICATION</scope>
    <source>
        <tissue evidence="15">Total insect</tissue>
    </source>
</reference>
<comment type="function">
    <text evidence="12">Transposase-derived protein that may have nuclease activity. Does not have transposase activity.</text>
</comment>
<dbReference type="PANTHER" id="PTHR22930">
    <property type="match status" value="1"/>
</dbReference>
<evidence type="ECO:0000256" key="8">
    <source>
        <dbReference type="ARBA" id="ARBA00022723"/>
    </source>
</evidence>
<keyword evidence="10" id="KW-0539">Nucleus</keyword>
<dbReference type="GO" id="GO:0005737">
    <property type="term" value="C:cytoplasm"/>
    <property type="evidence" value="ECO:0007669"/>
    <property type="project" value="UniProtKB-SubCell"/>
</dbReference>
<evidence type="ECO:0000256" key="4">
    <source>
        <dbReference type="ARBA" id="ARBA00006958"/>
    </source>
</evidence>
<dbReference type="GO" id="GO:0005634">
    <property type="term" value="C:nucleus"/>
    <property type="evidence" value="ECO:0007669"/>
    <property type="project" value="UniProtKB-SubCell"/>
</dbReference>
<dbReference type="GO" id="GO:0046872">
    <property type="term" value="F:metal ion binding"/>
    <property type="evidence" value="ECO:0007669"/>
    <property type="project" value="UniProtKB-KW"/>
</dbReference>
<protein>
    <recommendedName>
        <fullName evidence="5">Putative nuclease HARBI1</fullName>
    </recommendedName>
    <alternativeName>
        <fullName evidence="11">Harbinger transposase-derived nuclease</fullName>
    </alternativeName>
</protein>
<keyword evidence="6" id="KW-0963">Cytoplasm</keyword>
<keyword evidence="14" id="KW-1185">Reference proteome</keyword>
<comment type="subcellular location">
    <subcellularLocation>
        <location evidence="3">Cytoplasm</location>
    </subcellularLocation>
    <subcellularLocation>
        <location evidence="2">Nucleus</location>
    </subcellularLocation>
</comment>
<keyword evidence="7" id="KW-0540">Nuclease</keyword>
<evidence type="ECO:0000313" key="15">
    <source>
        <dbReference type="RefSeq" id="XP_034255478.1"/>
    </source>
</evidence>
<dbReference type="Proteomes" id="UP000515158">
    <property type="component" value="Unplaced"/>
</dbReference>
<dbReference type="InParanoid" id="A0A6P9ABI2"/>
<dbReference type="GO" id="GO:0016787">
    <property type="term" value="F:hydrolase activity"/>
    <property type="evidence" value="ECO:0007669"/>
    <property type="project" value="UniProtKB-KW"/>
</dbReference>
<proteinExistence type="inferred from homology"/>
<comment type="cofactor">
    <cofactor evidence="1">
        <name>a divalent metal cation</name>
        <dbReference type="ChEBI" id="CHEBI:60240"/>
    </cofactor>
</comment>
<dbReference type="KEGG" id="tpal:117653732"/>
<dbReference type="PANTHER" id="PTHR22930:SF85">
    <property type="entry name" value="GH03217P-RELATED"/>
    <property type="match status" value="1"/>
</dbReference>
<sequence length="409" mass="46125">MDNLEMNEFSKLALLQVVKTALDSLDSSSDEEDLETLQKSMFSSSSSSEDDLEQVRKAAGAALLGELRGPQIKRPRIEGFVENTIPRYSPEEFKSHFRLYPATFEYVLELLEPRLSRQGQTGRPQTPARTQLLMALWMMATPDCYRSVSTKFNIGKATSIRVMRRVAKALHEIAPRFIQWPQGERAAEVMSAFERNSAFPGVIGAIDGTHVEILNPPDDVHQAYVNRKGYPSIQLQAVCTHDLIFTSVYAGHAGSVHDARVFRLSPVAQFVGNPNIYFPNDSHIVGDAAYGIHPHIMVPFKDNHHLSARQKNFNYCLSSARVSIERAFGLWKARWRSVLDCLPMVKIEKIPEYLVATMVLHNICVMRDDMVEFEPLPFEGNRGILVAGHAIEGGLKRQRLMNTLIMRDN</sequence>
<organism evidence="15">
    <name type="scientific">Thrips palmi</name>
    <name type="common">Melon thrips</name>
    <dbReference type="NCBI Taxonomy" id="161013"/>
    <lineage>
        <taxon>Eukaryota</taxon>
        <taxon>Metazoa</taxon>
        <taxon>Ecdysozoa</taxon>
        <taxon>Arthropoda</taxon>
        <taxon>Hexapoda</taxon>
        <taxon>Insecta</taxon>
        <taxon>Pterygota</taxon>
        <taxon>Neoptera</taxon>
        <taxon>Paraneoptera</taxon>
        <taxon>Thysanoptera</taxon>
        <taxon>Terebrantia</taxon>
        <taxon>Thripoidea</taxon>
        <taxon>Thripidae</taxon>
        <taxon>Thrips</taxon>
    </lineage>
</organism>
<evidence type="ECO:0000256" key="3">
    <source>
        <dbReference type="ARBA" id="ARBA00004496"/>
    </source>
</evidence>
<accession>A0A6P9ABI2</accession>
<evidence type="ECO:0000256" key="11">
    <source>
        <dbReference type="ARBA" id="ARBA00030126"/>
    </source>
</evidence>
<dbReference type="InterPro" id="IPR026103">
    <property type="entry name" value="HARBI1_animal"/>
</dbReference>